<dbReference type="RefSeq" id="WP_168550941.1">
    <property type="nucleotide sequence ID" value="NZ_JAAWWL010000001.1"/>
</dbReference>
<protein>
    <submittedName>
        <fullName evidence="5">Dipeptidase</fullName>
    </submittedName>
</protein>
<dbReference type="Proteomes" id="UP000718451">
    <property type="component" value="Unassembled WGS sequence"/>
</dbReference>
<dbReference type="NCBIfam" id="NF006053">
    <property type="entry name" value="PRK08201.1"/>
    <property type="match status" value="1"/>
</dbReference>
<dbReference type="Gene3D" id="3.30.70.360">
    <property type="match status" value="1"/>
</dbReference>
<dbReference type="InterPro" id="IPR051458">
    <property type="entry name" value="Cyt/Met_Dipeptidase"/>
</dbReference>
<dbReference type="SUPFAM" id="SSF55031">
    <property type="entry name" value="Bacterial exopeptidase dimerisation domain"/>
    <property type="match status" value="1"/>
</dbReference>
<keyword evidence="1" id="KW-0645">Protease</keyword>
<accession>A0ABX1GM56</accession>
<keyword evidence="2" id="KW-0479">Metal-binding</keyword>
<evidence type="ECO:0000313" key="5">
    <source>
        <dbReference type="EMBL" id="NKI30704.1"/>
    </source>
</evidence>
<organism evidence="5 6">
    <name type="scientific">Croceivirga thetidis</name>
    <dbReference type="NCBI Taxonomy" id="2721623"/>
    <lineage>
        <taxon>Bacteria</taxon>
        <taxon>Pseudomonadati</taxon>
        <taxon>Bacteroidota</taxon>
        <taxon>Flavobacteriia</taxon>
        <taxon>Flavobacteriales</taxon>
        <taxon>Flavobacteriaceae</taxon>
        <taxon>Croceivirga</taxon>
    </lineage>
</organism>
<comment type="caution">
    <text evidence="5">The sequence shown here is derived from an EMBL/GenBank/DDBJ whole genome shotgun (WGS) entry which is preliminary data.</text>
</comment>
<proteinExistence type="predicted"/>
<dbReference type="PANTHER" id="PTHR43270">
    <property type="entry name" value="BETA-ALA-HIS DIPEPTIDASE"/>
    <property type="match status" value="1"/>
</dbReference>
<dbReference type="EMBL" id="JAAWWL010000001">
    <property type="protein sequence ID" value="NKI30704.1"/>
    <property type="molecule type" value="Genomic_DNA"/>
</dbReference>
<evidence type="ECO:0000256" key="2">
    <source>
        <dbReference type="ARBA" id="ARBA00022723"/>
    </source>
</evidence>
<reference evidence="5 6" key="1">
    <citation type="submission" date="2020-04" db="EMBL/GenBank/DDBJ databases">
        <authorList>
            <person name="Yoon J."/>
        </authorList>
    </citation>
    <scope>NUCLEOTIDE SEQUENCE [LARGE SCALE GENOMIC DNA]</scope>
    <source>
        <strain evidence="5 6">DJ-13</strain>
    </source>
</reference>
<dbReference type="Gene3D" id="3.40.630.10">
    <property type="entry name" value="Zn peptidases"/>
    <property type="match status" value="1"/>
</dbReference>
<evidence type="ECO:0000256" key="1">
    <source>
        <dbReference type="ARBA" id="ARBA00022670"/>
    </source>
</evidence>
<evidence type="ECO:0000256" key="3">
    <source>
        <dbReference type="ARBA" id="ARBA00022801"/>
    </source>
</evidence>
<evidence type="ECO:0000313" key="6">
    <source>
        <dbReference type="Proteomes" id="UP000718451"/>
    </source>
</evidence>
<dbReference type="CDD" id="cd05680">
    <property type="entry name" value="M20_dipept_like"/>
    <property type="match status" value="1"/>
</dbReference>
<dbReference type="Pfam" id="PF01546">
    <property type="entry name" value="Peptidase_M20"/>
    <property type="match status" value="1"/>
</dbReference>
<dbReference type="NCBIfam" id="NF006579">
    <property type="entry name" value="PRK09104.1"/>
    <property type="match status" value="1"/>
</dbReference>
<sequence length="464" mass="51147">MEQIKTYIAEHRDRFINELVELLKLPSISADPAYSKSVLDTAESVKNALISAGCEAVEICKTKGYPVVYGEKIIDKTLPTVMVYGHYDVQPPDPLDLWTSPPFEPVMKKTELHPQGAIFARGACDDKGQMYMHVKAVEFMIKNDTLPCNVKFMIEGEEEVGSDSLADFLEANKEKLANDIILISDTGMMANDIPSITTGLRGLSYVEVEVTGPNRDLHSGIYGGAVPNPINVLSKMIASLHDENNHITIPGFYEKVAELSAEERNHMAEAPFDIEDYKKALDIGDVYGEKGYSTPERYSIRPTLDVNGIWGGYTGEGAKTVIASKAFAKISMRLVPDQDPDEITELFSNHFKSIAPAGVKVKVTPHHGGQPYVTPTDTIGYKAASKAYEATFGKTPIPERTGGSIPIVALFEQVLNSKTILMGFGLDSDAIHSPNEHFGVWNYLKGIETIPYFYKYYTELSTTV</sequence>
<dbReference type="SUPFAM" id="SSF53187">
    <property type="entry name" value="Zn-dependent exopeptidases"/>
    <property type="match status" value="1"/>
</dbReference>
<name>A0ABX1GM56_9FLAO</name>
<keyword evidence="3" id="KW-0378">Hydrolase</keyword>
<dbReference type="Pfam" id="PF07687">
    <property type="entry name" value="M20_dimer"/>
    <property type="match status" value="1"/>
</dbReference>
<evidence type="ECO:0000259" key="4">
    <source>
        <dbReference type="Pfam" id="PF07687"/>
    </source>
</evidence>
<dbReference type="NCBIfam" id="NF005914">
    <property type="entry name" value="PRK07907.1"/>
    <property type="match status" value="1"/>
</dbReference>
<feature type="domain" description="Peptidase M20 dimerisation" evidence="4">
    <location>
        <begin position="199"/>
        <end position="357"/>
    </location>
</feature>
<dbReference type="InterPro" id="IPR036264">
    <property type="entry name" value="Bact_exopeptidase_dim_dom"/>
</dbReference>
<dbReference type="InterPro" id="IPR011650">
    <property type="entry name" value="Peptidase_M20_dimer"/>
</dbReference>
<keyword evidence="6" id="KW-1185">Reference proteome</keyword>
<dbReference type="InterPro" id="IPR002933">
    <property type="entry name" value="Peptidase_M20"/>
</dbReference>
<dbReference type="PANTHER" id="PTHR43270:SF12">
    <property type="entry name" value="SUCCINYL-DIAMINOPIMELATE DESUCCINYLASE"/>
    <property type="match status" value="1"/>
</dbReference>
<gene>
    <name evidence="5" type="ORF">HCU67_02025</name>
</gene>